<sequence>MRLRSQGAAKPFPNDGVCDFPVDPAEPAGRTPVFWIPELSPDVIELRQALADADNPAVMPINLAELPGLVARRDDGDAWHGCWRSGRATHQFWLPTCPADRPAIYVVILPFDELLELRAEAVLRLWRALVGRPEGKWAHDFPQQTRDRHILMLRAFDGRAAGASYRKLAEVLLGFRGRKADWDSDPRKNQVRRLVADGRYYVYGGYRDLLLHPIRLSE</sequence>
<dbReference type="Proteomes" id="UP000578000">
    <property type="component" value="Unassembled WGS sequence"/>
</dbReference>
<evidence type="ECO:0000313" key="3">
    <source>
        <dbReference type="Proteomes" id="UP000578000"/>
    </source>
</evidence>
<evidence type="ECO:0000259" key="1">
    <source>
        <dbReference type="Pfam" id="PF10074"/>
    </source>
</evidence>
<dbReference type="AlphaFoldDB" id="A0A841QI09"/>
<keyword evidence="3" id="KW-1185">Reference proteome</keyword>
<feature type="domain" description="T6SS Transcription factor RovC-like DNA binding" evidence="1">
    <location>
        <begin position="108"/>
        <end position="210"/>
    </location>
</feature>
<gene>
    <name evidence="2" type="ORF">HNR55_002805</name>
</gene>
<comment type="caution">
    <text evidence="2">The sequence shown here is derived from an EMBL/GenBank/DDBJ whole genome shotgun (WGS) entry which is preliminary data.</text>
</comment>
<name>A0A841QI09_9PROT</name>
<protein>
    <recommendedName>
        <fullName evidence="1">T6SS Transcription factor RovC-like DNA binding domain-containing protein</fullName>
    </recommendedName>
</protein>
<proteinExistence type="predicted"/>
<dbReference type="InterPro" id="IPR018754">
    <property type="entry name" value="RovC-like_DNA-bd"/>
</dbReference>
<organism evidence="2 3">
    <name type="scientific">Acetobacter lovaniensis</name>
    <dbReference type="NCBI Taxonomy" id="104100"/>
    <lineage>
        <taxon>Bacteria</taxon>
        <taxon>Pseudomonadati</taxon>
        <taxon>Pseudomonadota</taxon>
        <taxon>Alphaproteobacteria</taxon>
        <taxon>Acetobacterales</taxon>
        <taxon>Acetobacteraceae</taxon>
        <taxon>Acetobacter</taxon>
    </lineage>
</organism>
<dbReference type="EMBL" id="JACHIE010000015">
    <property type="protein sequence ID" value="MBB6458200.1"/>
    <property type="molecule type" value="Genomic_DNA"/>
</dbReference>
<accession>A0A841QI09</accession>
<reference evidence="2 3" key="1">
    <citation type="submission" date="2020-08" db="EMBL/GenBank/DDBJ databases">
        <title>Genomic Encyclopedia of Type Strains, Phase IV (KMG-IV): sequencing the most valuable type-strain genomes for metagenomic binning, comparative biology and taxonomic classification.</title>
        <authorList>
            <person name="Goeker M."/>
        </authorList>
    </citation>
    <scope>NUCLEOTIDE SEQUENCE [LARGE SCALE GENOMIC DNA]</scope>
    <source>
        <strain evidence="2 3">DSM 4491</strain>
    </source>
</reference>
<evidence type="ECO:0000313" key="2">
    <source>
        <dbReference type="EMBL" id="MBB6458200.1"/>
    </source>
</evidence>
<dbReference type="Pfam" id="PF10074">
    <property type="entry name" value="RovC_DNA-bd"/>
    <property type="match status" value="1"/>
</dbReference>